<evidence type="ECO:0000313" key="7">
    <source>
        <dbReference type="EMBL" id="BCK80859.1"/>
    </source>
</evidence>
<feature type="transmembrane region" description="Helical" evidence="6">
    <location>
        <begin position="264"/>
        <end position="283"/>
    </location>
</feature>
<dbReference type="Proteomes" id="UP000681035">
    <property type="component" value="Chromosome"/>
</dbReference>
<dbReference type="PANTHER" id="PTHR43370:SF2">
    <property type="entry name" value="ABC TRANSPORTER PERMEASE PROTEIN"/>
    <property type="match status" value="1"/>
</dbReference>
<feature type="transmembrane region" description="Helical" evidence="6">
    <location>
        <begin position="213"/>
        <end position="232"/>
    </location>
</feature>
<organism evidence="7 8">
    <name type="scientific">Vescimonas coprocola</name>
    <dbReference type="NCBI Taxonomy" id="2714355"/>
    <lineage>
        <taxon>Bacteria</taxon>
        <taxon>Bacillati</taxon>
        <taxon>Bacillota</taxon>
        <taxon>Clostridia</taxon>
        <taxon>Eubacteriales</taxon>
        <taxon>Oscillospiraceae</taxon>
        <taxon>Vescimonas</taxon>
    </lineage>
</organism>
<reference evidence="7" key="1">
    <citation type="submission" date="2020-09" db="EMBL/GenBank/DDBJ databases">
        <title>New species isolated from human feces.</title>
        <authorList>
            <person name="Kitahara M."/>
            <person name="Shigeno Y."/>
            <person name="Shime M."/>
            <person name="Matsumoto Y."/>
            <person name="Nakamura S."/>
            <person name="Motooka D."/>
            <person name="Fukuoka S."/>
            <person name="Nishikawa H."/>
            <person name="Benno Y."/>
        </authorList>
    </citation>
    <scope>NUCLEOTIDE SEQUENCE</scope>
    <source>
        <strain evidence="7">MM50</strain>
    </source>
</reference>
<dbReference type="GO" id="GO:0022857">
    <property type="term" value="F:transmembrane transporter activity"/>
    <property type="evidence" value="ECO:0007669"/>
    <property type="project" value="InterPro"/>
</dbReference>
<dbReference type="PANTHER" id="PTHR43370">
    <property type="entry name" value="SUGAR ABC TRANSPORTER INTEGRAL MEMBRANE PROTEIN-RELATED"/>
    <property type="match status" value="1"/>
</dbReference>
<dbReference type="AlphaFoldDB" id="A0A810PXI8"/>
<evidence type="ECO:0000313" key="8">
    <source>
        <dbReference type="Proteomes" id="UP000681035"/>
    </source>
</evidence>
<gene>
    <name evidence="7" type="ORF">MM50RIKEN_06220</name>
</gene>
<keyword evidence="5 6" id="KW-0472">Membrane</keyword>
<keyword evidence="4 6" id="KW-1133">Transmembrane helix</keyword>
<dbReference type="EMBL" id="AP023418">
    <property type="protein sequence ID" value="BCK80859.1"/>
    <property type="molecule type" value="Genomic_DNA"/>
</dbReference>
<evidence type="ECO:0000256" key="2">
    <source>
        <dbReference type="ARBA" id="ARBA00022475"/>
    </source>
</evidence>
<name>A0A810PXI8_9FIRM</name>
<dbReference type="Pfam" id="PF02653">
    <property type="entry name" value="BPD_transp_2"/>
    <property type="match status" value="1"/>
</dbReference>
<feature type="transmembrane region" description="Helical" evidence="6">
    <location>
        <begin position="141"/>
        <end position="158"/>
    </location>
</feature>
<evidence type="ECO:0000256" key="5">
    <source>
        <dbReference type="ARBA" id="ARBA00023136"/>
    </source>
</evidence>
<feature type="transmembrane region" description="Helical" evidence="6">
    <location>
        <begin position="59"/>
        <end position="80"/>
    </location>
</feature>
<dbReference type="CDD" id="cd06580">
    <property type="entry name" value="TM_PBP1_transp_TpRbsC_like"/>
    <property type="match status" value="1"/>
</dbReference>
<comment type="subcellular location">
    <subcellularLocation>
        <location evidence="1">Cell membrane</location>
        <topology evidence="1">Multi-pass membrane protein</topology>
    </subcellularLocation>
</comment>
<feature type="transmembrane region" description="Helical" evidence="6">
    <location>
        <begin position="179"/>
        <end position="201"/>
    </location>
</feature>
<dbReference type="RefSeq" id="WP_213541707.1">
    <property type="nucleotide sequence ID" value="NZ_AP023418.1"/>
</dbReference>
<feature type="transmembrane region" description="Helical" evidence="6">
    <location>
        <begin position="239"/>
        <end position="258"/>
    </location>
</feature>
<accession>A0A810PXI8</accession>
<evidence type="ECO:0000256" key="6">
    <source>
        <dbReference type="SAM" id="Phobius"/>
    </source>
</evidence>
<dbReference type="GO" id="GO:0005886">
    <property type="term" value="C:plasma membrane"/>
    <property type="evidence" value="ECO:0007669"/>
    <property type="project" value="UniProtKB-SubCell"/>
</dbReference>
<feature type="transmembrane region" description="Helical" evidence="6">
    <location>
        <begin position="6"/>
        <end position="23"/>
    </location>
</feature>
<sequence length="299" mass="31893">MNELTTILICMVSAGTPIIYALLGDLVGQRTGITSLSVEGSMLCGACVGFAVAAGSGSLFLAVLCAAIAGGLIGLIQAFLSISRKSNMMATGFILIFFAQGLTTFFGRSQLGVSLGKSFSLAIPVLSKIPVIGPAFFQQDILTYIAYVLPVLAWWFLTKTRTGLVLCSVGERPDVTRAYGYNPVVLQYGAVIFAGVLAGIGGAHMSVIYAMSWANNMINGRGIIASSLVILCSWKPQRAYLAAYLFGLAQALQIFFQIHEVPISMYVTLMMPYLFTLVALAIISTSKKPSMPEQLKIIT</sequence>
<protein>
    <submittedName>
        <fullName evidence="7">ABC transporter permease</fullName>
    </submittedName>
</protein>
<evidence type="ECO:0000256" key="4">
    <source>
        <dbReference type="ARBA" id="ARBA00022989"/>
    </source>
</evidence>
<dbReference type="KEGG" id="vcop:MM50RIKEN_06220"/>
<dbReference type="InterPro" id="IPR001851">
    <property type="entry name" value="ABC_transp_permease"/>
</dbReference>
<keyword evidence="8" id="KW-1185">Reference proteome</keyword>
<proteinExistence type="predicted"/>
<keyword evidence="3 6" id="KW-0812">Transmembrane</keyword>
<keyword evidence="2" id="KW-1003">Cell membrane</keyword>
<evidence type="ECO:0000256" key="3">
    <source>
        <dbReference type="ARBA" id="ARBA00022692"/>
    </source>
</evidence>
<evidence type="ECO:0000256" key="1">
    <source>
        <dbReference type="ARBA" id="ARBA00004651"/>
    </source>
</evidence>
<feature type="transmembrane region" description="Helical" evidence="6">
    <location>
        <begin position="35"/>
        <end position="53"/>
    </location>
</feature>
<feature type="transmembrane region" description="Helical" evidence="6">
    <location>
        <begin position="87"/>
        <end position="107"/>
    </location>
</feature>